<evidence type="ECO:0000313" key="1">
    <source>
        <dbReference type="EMBL" id="JAD52465.1"/>
    </source>
</evidence>
<accession>A0A0A9AU61</accession>
<sequence>MPRTTATTTITTMTTAPSSRVALCVVSLRRRWCCSVGSKRKTSGSSHFVPFMLLLLLSID</sequence>
<protein>
    <submittedName>
        <fullName evidence="1">Uncharacterized protein</fullName>
    </submittedName>
</protein>
<proteinExistence type="predicted"/>
<reference evidence="1" key="2">
    <citation type="journal article" date="2015" name="Data Brief">
        <title>Shoot transcriptome of the giant reed, Arundo donax.</title>
        <authorList>
            <person name="Barrero R.A."/>
            <person name="Guerrero F.D."/>
            <person name="Moolhuijzen P."/>
            <person name="Goolsby J.A."/>
            <person name="Tidwell J."/>
            <person name="Bellgard S.E."/>
            <person name="Bellgard M.I."/>
        </authorList>
    </citation>
    <scope>NUCLEOTIDE SEQUENCE</scope>
    <source>
        <tissue evidence="1">Shoot tissue taken approximately 20 cm above the soil surface</tissue>
    </source>
</reference>
<reference evidence="1" key="1">
    <citation type="submission" date="2014-09" db="EMBL/GenBank/DDBJ databases">
        <authorList>
            <person name="Magalhaes I.L.F."/>
            <person name="Oliveira U."/>
            <person name="Santos F.R."/>
            <person name="Vidigal T.H.D.A."/>
            <person name="Brescovit A.D."/>
            <person name="Santos A.J."/>
        </authorList>
    </citation>
    <scope>NUCLEOTIDE SEQUENCE</scope>
    <source>
        <tissue evidence="1">Shoot tissue taken approximately 20 cm above the soil surface</tissue>
    </source>
</reference>
<name>A0A0A9AU61_ARUDO</name>
<dbReference type="EMBL" id="GBRH01245430">
    <property type="protein sequence ID" value="JAD52465.1"/>
    <property type="molecule type" value="Transcribed_RNA"/>
</dbReference>
<dbReference type="AlphaFoldDB" id="A0A0A9AU61"/>
<organism evidence="1">
    <name type="scientific">Arundo donax</name>
    <name type="common">Giant reed</name>
    <name type="synonym">Donax arundinaceus</name>
    <dbReference type="NCBI Taxonomy" id="35708"/>
    <lineage>
        <taxon>Eukaryota</taxon>
        <taxon>Viridiplantae</taxon>
        <taxon>Streptophyta</taxon>
        <taxon>Embryophyta</taxon>
        <taxon>Tracheophyta</taxon>
        <taxon>Spermatophyta</taxon>
        <taxon>Magnoliopsida</taxon>
        <taxon>Liliopsida</taxon>
        <taxon>Poales</taxon>
        <taxon>Poaceae</taxon>
        <taxon>PACMAD clade</taxon>
        <taxon>Arundinoideae</taxon>
        <taxon>Arundineae</taxon>
        <taxon>Arundo</taxon>
    </lineage>
</organism>